<dbReference type="SMART" id="SM00260">
    <property type="entry name" value="CheW"/>
    <property type="match status" value="1"/>
</dbReference>
<evidence type="ECO:0000259" key="13">
    <source>
        <dbReference type="PROSITE" id="PS50110"/>
    </source>
</evidence>
<reference evidence="17" key="1">
    <citation type="submission" date="2017-05" db="EMBL/GenBank/DDBJ databases">
        <title>Complete and WGS of Bordetella genogroups.</title>
        <authorList>
            <person name="Spilker T."/>
            <person name="Lipuma J."/>
        </authorList>
    </citation>
    <scope>NUCLEOTIDE SEQUENCE [LARGE SCALE GENOMIC DNA]</scope>
    <source>
        <strain evidence="17">AU16122</strain>
    </source>
</reference>
<evidence type="ECO:0000259" key="12">
    <source>
        <dbReference type="PROSITE" id="PS50109"/>
    </source>
</evidence>
<evidence type="ECO:0000259" key="15">
    <source>
        <dbReference type="PROSITE" id="PS50894"/>
    </source>
</evidence>
<dbReference type="GO" id="GO:0006935">
    <property type="term" value="P:chemotaxis"/>
    <property type="evidence" value="ECO:0007669"/>
    <property type="project" value="InterPro"/>
</dbReference>
<feature type="domain" description="Response regulatory" evidence="13">
    <location>
        <begin position="640"/>
        <end position="756"/>
    </location>
</feature>
<dbReference type="Gene3D" id="2.30.30.40">
    <property type="entry name" value="SH3 Domains"/>
    <property type="match status" value="1"/>
</dbReference>
<dbReference type="InterPro" id="IPR004358">
    <property type="entry name" value="Sig_transdc_His_kin-like_C"/>
</dbReference>
<dbReference type="PROSITE" id="PS50110">
    <property type="entry name" value="RESPONSE_REGULATORY"/>
    <property type="match status" value="1"/>
</dbReference>
<feature type="region of interest" description="Disordered" evidence="11">
    <location>
        <begin position="134"/>
        <end position="186"/>
    </location>
</feature>
<evidence type="ECO:0000313" key="17">
    <source>
        <dbReference type="Proteomes" id="UP000216020"/>
    </source>
</evidence>
<dbReference type="RefSeq" id="WP_094852486.1">
    <property type="nucleotide sequence ID" value="NZ_NEVM01000001.1"/>
</dbReference>
<feature type="modified residue" description="4-aspartylphosphate" evidence="10">
    <location>
        <position position="689"/>
    </location>
</feature>
<dbReference type="Gene3D" id="3.30.565.10">
    <property type="entry name" value="Histidine kinase-like ATPase, C-terminal domain"/>
    <property type="match status" value="1"/>
</dbReference>
<dbReference type="OrthoDB" id="9803176at2"/>
<dbReference type="Proteomes" id="UP000216020">
    <property type="component" value="Unassembled WGS sequence"/>
</dbReference>
<dbReference type="InterPro" id="IPR001789">
    <property type="entry name" value="Sig_transdc_resp-reg_receiver"/>
</dbReference>
<evidence type="ECO:0000256" key="4">
    <source>
        <dbReference type="ARBA" id="ARBA00022553"/>
    </source>
</evidence>
<comment type="caution">
    <text evidence="16">The sequence shown here is derived from an EMBL/GenBank/DDBJ whole genome shotgun (WGS) entry which is preliminary data.</text>
</comment>
<name>A0A261SN38_9BORD</name>
<dbReference type="InterPro" id="IPR008207">
    <property type="entry name" value="Sig_transdc_His_kin_Hpt_dom"/>
</dbReference>
<accession>A0A261SN38</accession>
<dbReference type="SMART" id="SM00387">
    <property type="entry name" value="HATPase_c"/>
    <property type="match status" value="1"/>
</dbReference>
<evidence type="ECO:0000256" key="1">
    <source>
        <dbReference type="ARBA" id="ARBA00000085"/>
    </source>
</evidence>
<evidence type="ECO:0000256" key="3">
    <source>
        <dbReference type="ARBA" id="ARBA00021495"/>
    </source>
</evidence>
<evidence type="ECO:0000256" key="11">
    <source>
        <dbReference type="SAM" id="MobiDB-lite"/>
    </source>
</evidence>
<feature type="compositionally biased region" description="Low complexity" evidence="11">
    <location>
        <begin position="152"/>
        <end position="173"/>
    </location>
</feature>
<dbReference type="SUPFAM" id="SSF52172">
    <property type="entry name" value="CheY-like"/>
    <property type="match status" value="1"/>
</dbReference>
<evidence type="ECO:0000259" key="14">
    <source>
        <dbReference type="PROSITE" id="PS50851"/>
    </source>
</evidence>
<dbReference type="SUPFAM" id="SSF47226">
    <property type="entry name" value="Histidine-containing phosphotransfer domain, HPT domain"/>
    <property type="match status" value="1"/>
</dbReference>
<protein>
    <recommendedName>
        <fullName evidence="3">Chemotaxis protein CheA</fullName>
        <ecNumber evidence="2">2.7.13.3</ecNumber>
    </recommendedName>
</protein>
<dbReference type="SMART" id="SM00073">
    <property type="entry name" value="HPT"/>
    <property type="match status" value="1"/>
</dbReference>
<evidence type="ECO:0000256" key="6">
    <source>
        <dbReference type="ARBA" id="ARBA00022777"/>
    </source>
</evidence>
<dbReference type="AlphaFoldDB" id="A0A261SN38"/>
<dbReference type="SMART" id="SM00448">
    <property type="entry name" value="REC"/>
    <property type="match status" value="1"/>
</dbReference>
<dbReference type="InterPro" id="IPR011006">
    <property type="entry name" value="CheY-like_superfamily"/>
</dbReference>
<keyword evidence="7" id="KW-0902">Two-component regulatory system</keyword>
<keyword evidence="6 16" id="KW-0418">Kinase</keyword>
<comment type="function">
    <text evidence="8">Involved in the transmission of sensory signals from the chemoreceptors to the flagellar motors. CheA is autophosphorylated; it can transfer its phosphate group to either CheB or CheY.</text>
</comment>
<dbReference type="Gene3D" id="3.40.50.2300">
    <property type="match status" value="1"/>
</dbReference>
<dbReference type="PRINTS" id="PR00344">
    <property type="entry name" value="BCTRLSENSOR"/>
</dbReference>
<dbReference type="InterPro" id="IPR004105">
    <property type="entry name" value="CheA-like_dim"/>
</dbReference>
<gene>
    <name evidence="16" type="ORF">CAL29_08770</name>
</gene>
<evidence type="ECO:0000256" key="9">
    <source>
        <dbReference type="PROSITE-ProRule" id="PRU00110"/>
    </source>
</evidence>
<dbReference type="PROSITE" id="PS50851">
    <property type="entry name" value="CHEW"/>
    <property type="match status" value="1"/>
</dbReference>
<comment type="catalytic activity">
    <reaction evidence="1">
        <text>ATP + protein L-histidine = ADP + protein N-phospho-L-histidine.</text>
        <dbReference type="EC" id="2.7.13.3"/>
    </reaction>
</comment>
<dbReference type="Pfam" id="PF01584">
    <property type="entry name" value="CheW"/>
    <property type="match status" value="1"/>
</dbReference>
<dbReference type="PROSITE" id="PS50109">
    <property type="entry name" value="HIS_KIN"/>
    <property type="match status" value="1"/>
</dbReference>
<sequence length="761" mass="82387">MNPGDDIRNASLLDLFLLEARTQVQALNGGLLALERDATAADQLEACMRAAHSLKGAARIVGLESGVRAAHVMEDLLVDAQAGRRRLIAADIDLLLRGADLLLKLPGMGTADGIAQADAYVAALAEHLKGGLDDGGQAAAPASAPPSPWAYTQEAPPVTQAAPAVAVQTRAPHTAPPAPPHPAGAERDLRVNAETLDRLLGLSSETLVESHRLGPFAASLLQLKRMQEQLSRTLAAADHDAADGDTLRQALAQARQLADACQQTLGDRMARADQFGWRIGDLAQRLYDASLACRMRPFGDTTGGLPRMLRDLARDLGKQIRLVVSGDATRVDRDVLERLDAPLNHLLRNAVDHGIETPARREALGKPATGTVTLEARHSAGMLLVEVADDGAGIDLDELREEVVQRQLASADTADALSESELLSFLFLPGFTTRDAVTEVSGRGVGLDVVQDMMRQLRGTVRIHQRKGEGTRFTLEMPLSLSVARCLIVDIGDERYAFPLAYVQRALTVPRDAIAQLEGRQHFTHEGRQIGLVAGRLLLQYPAGSPPAGDVPVILLGDAVHTFGIAVDRYVAERTLVVQPLDPRLGKLQDILAGALMDDGAPVLIVDVEDLLRSIEKRVASGDLLRVGDGPRADDRRRKRVLVIDDSLTVRELERKLLQNRGYEVAVAVDGMDGWNMLRAGAYDLVVTDVDMPRMDGIELVTRIRHDARLRSMHVMVVSYKDRPEDRQRGLDAGADYYLGKSSFHDDALLQAVEDLIGRAQ</sequence>
<dbReference type="InterPro" id="IPR036641">
    <property type="entry name" value="HPT_dom_sf"/>
</dbReference>
<organism evidence="16 17">
    <name type="scientific">Bordetella genomosp. 10</name>
    <dbReference type="NCBI Taxonomy" id="1416804"/>
    <lineage>
        <taxon>Bacteria</taxon>
        <taxon>Pseudomonadati</taxon>
        <taxon>Pseudomonadota</taxon>
        <taxon>Betaproteobacteria</taxon>
        <taxon>Burkholderiales</taxon>
        <taxon>Alcaligenaceae</taxon>
        <taxon>Bordetella</taxon>
    </lineage>
</organism>
<keyword evidence="5" id="KW-0808">Transferase</keyword>
<dbReference type="CDD" id="cd00088">
    <property type="entry name" value="HPT"/>
    <property type="match status" value="1"/>
</dbReference>
<dbReference type="InterPro" id="IPR036061">
    <property type="entry name" value="CheW-like_dom_sf"/>
</dbReference>
<dbReference type="Pfam" id="PF01627">
    <property type="entry name" value="Hpt"/>
    <property type="match status" value="1"/>
</dbReference>
<dbReference type="SUPFAM" id="SSF55874">
    <property type="entry name" value="ATPase domain of HSP90 chaperone/DNA topoisomerase II/histidine kinase"/>
    <property type="match status" value="1"/>
</dbReference>
<evidence type="ECO:0000256" key="2">
    <source>
        <dbReference type="ARBA" id="ARBA00012438"/>
    </source>
</evidence>
<evidence type="ECO:0000256" key="8">
    <source>
        <dbReference type="ARBA" id="ARBA00035100"/>
    </source>
</evidence>
<dbReference type="EMBL" id="NEVM01000001">
    <property type="protein sequence ID" value="OZI38392.1"/>
    <property type="molecule type" value="Genomic_DNA"/>
</dbReference>
<dbReference type="Pfam" id="PF02518">
    <property type="entry name" value="HATPase_c"/>
    <property type="match status" value="1"/>
</dbReference>
<feature type="modified residue" description="Phosphohistidine" evidence="9">
    <location>
        <position position="52"/>
    </location>
</feature>
<dbReference type="EC" id="2.7.13.3" evidence="2"/>
<dbReference type="PANTHER" id="PTHR43395">
    <property type="entry name" value="SENSOR HISTIDINE KINASE CHEA"/>
    <property type="match status" value="1"/>
</dbReference>
<dbReference type="CDD" id="cd16916">
    <property type="entry name" value="HATPase_CheA-like"/>
    <property type="match status" value="1"/>
</dbReference>
<keyword evidence="4 10" id="KW-0597">Phosphoprotein</keyword>
<dbReference type="SUPFAM" id="SSF50341">
    <property type="entry name" value="CheW-like"/>
    <property type="match status" value="1"/>
</dbReference>
<dbReference type="FunFam" id="3.30.565.10:FF:000016">
    <property type="entry name" value="Chemotaxis protein CheA, putative"/>
    <property type="match status" value="1"/>
</dbReference>
<keyword evidence="17" id="KW-1185">Reference proteome</keyword>
<dbReference type="GO" id="GO:0005737">
    <property type="term" value="C:cytoplasm"/>
    <property type="evidence" value="ECO:0007669"/>
    <property type="project" value="InterPro"/>
</dbReference>
<feature type="domain" description="Histidine kinase" evidence="12">
    <location>
        <begin position="278"/>
        <end position="481"/>
    </location>
</feature>
<evidence type="ECO:0000256" key="10">
    <source>
        <dbReference type="PROSITE-ProRule" id="PRU00169"/>
    </source>
</evidence>
<evidence type="ECO:0000256" key="7">
    <source>
        <dbReference type="ARBA" id="ARBA00023012"/>
    </source>
</evidence>
<dbReference type="PANTHER" id="PTHR43395:SF1">
    <property type="entry name" value="CHEMOTAXIS PROTEIN CHEA"/>
    <property type="match status" value="1"/>
</dbReference>
<dbReference type="InterPro" id="IPR036890">
    <property type="entry name" value="HATPase_C_sf"/>
</dbReference>
<dbReference type="InterPro" id="IPR003594">
    <property type="entry name" value="HATPase_dom"/>
</dbReference>
<dbReference type="SMART" id="SM01231">
    <property type="entry name" value="H-kinase_dim"/>
    <property type="match status" value="1"/>
</dbReference>
<dbReference type="Pfam" id="PF00072">
    <property type="entry name" value="Response_reg"/>
    <property type="match status" value="1"/>
</dbReference>
<dbReference type="InterPro" id="IPR051315">
    <property type="entry name" value="Bact_Chemotaxis_CheA"/>
</dbReference>
<dbReference type="InterPro" id="IPR005467">
    <property type="entry name" value="His_kinase_dom"/>
</dbReference>
<dbReference type="PROSITE" id="PS50894">
    <property type="entry name" value="HPT"/>
    <property type="match status" value="1"/>
</dbReference>
<dbReference type="GO" id="GO:0000155">
    <property type="term" value="F:phosphorelay sensor kinase activity"/>
    <property type="evidence" value="ECO:0007669"/>
    <property type="project" value="InterPro"/>
</dbReference>
<dbReference type="InterPro" id="IPR002545">
    <property type="entry name" value="CheW-lke_dom"/>
</dbReference>
<evidence type="ECO:0000313" key="16">
    <source>
        <dbReference type="EMBL" id="OZI38392.1"/>
    </source>
</evidence>
<evidence type="ECO:0000256" key="5">
    <source>
        <dbReference type="ARBA" id="ARBA00022679"/>
    </source>
</evidence>
<feature type="domain" description="HPt" evidence="15">
    <location>
        <begin position="5"/>
        <end position="109"/>
    </location>
</feature>
<proteinExistence type="predicted"/>
<dbReference type="Gene3D" id="1.20.120.160">
    <property type="entry name" value="HPT domain"/>
    <property type="match status" value="1"/>
</dbReference>
<feature type="domain" description="CheW-like" evidence="14">
    <location>
        <begin position="483"/>
        <end position="617"/>
    </location>
</feature>